<dbReference type="AlphaFoldDB" id="A0A165XAV1"/>
<sequence>MLCKNRGVRSTRSSVFSTDSSLPVVVEQCIEPLAQPKFACLFLAYATPVLDAERANGVLVGAQS</sequence>
<dbReference type="Proteomes" id="UP000076532">
    <property type="component" value="Unassembled WGS sequence"/>
</dbReference>
<name>A0A165XAV1_9AGAM</name>
<protein>
    <submittedName>
        <fullName evidence="1">Uncharacterized protein</fullName>
    </submittedName>
</protein>
<dbReference type="EMBL" id="KV417723">
    <property type="protein sequence ID" value="KZP08370.1"/>
    <property type="molecule type" value="Genomic_DNA"/>
</dbReference>
<feature type="non-terminal residue" evidence="1">
    <location>
        <position position="64"/>
    </location>
</feature>
<gene>
    <name evidence="1" type="ORF">FIBSPDRAFT_874668</name>
</gene>
<proteinExistence type="predicted"/>
<evidence type="ECO:0000313" key="2">
    <source>
        <dbReference type="Proteomes" id="UP000076532"/>
    </source>
</evidence>
<organism evidence="1 2">
    <name type="scientific">Athelia psychrophila</name>
    <dbReference type="NCBI Taxonomy" id="1759441"/>
    <lineage>
        <taxon>Eukaryota</taxon>
        <taxon>Fungi</taxon>
        <taxon>Dikarya</taxon>
        <taxon>Basidiomycota</taxon>
        <taxon>Agaricomycotina</taxon>
        <taxon>Agaricomycetes</taxon>
        <taxon>Agaricomycetidae</taxon>
        <taxon>Atheliales</taxon>
        <taxon>Atheliaceae</taxon>
        <taxon>Athelia</taxon>
    </lineage>
</organism>
<keyword evidence="2" id="KW-1185">Reference proteome</keyword>
<reference evidence="1 2" key="1">
    <citation type="journal article" date="2016" name="Mol. Biol. Evol.">
        <title>Comparative Genomics of Early-Diverging Mushroom-Forming Fungi Provides Insights into the Origins of Lignocellulose Decay Capabilities.</title>
        <authorList>
            <person name="Nagy L.G."/>
            <person name="Riley R."/>
            <person name="Tritt A."/>
            <person name="Adam C."/>
            <person name="Daum C."/>
            <person name="Floudas D."/>
            <person name="Sun H."/>
            <person name="Yadav J.S."/>
            <person name="Pangilinan J."/>
            <person name="Larsson K.H."/>
            <person name="Matsuura K."/>
            <person name="Barry K."/>
            <person name="Labutti K."/>
            <person name="Kuo R."/>
            <person name="Ohm R.A."/>
            <person name="Bhattacharya S.S."/>
            <person name="Shirouzu T."/>
            <person name="Yoshinaga Y."/>
            <person name="Martin F.M."/>
            <person name="Grigoriev I.V."/>
            <person name="Hibbett D.S."/>
        </authorList>
    </citation>
    <scope>NUCLEOTIDE SEQUENCE [LARGE SCALE GENOMIC DNA]</scope>
    <source>
        <strain evidence="1 2">CBS 109695</strain>
    </source>
</reference>
<accession>A0A165XAV1</accession>
<evidence type="ECO:0000313" key="1">
    <source>
        <dbReference type="EMBL" id="KZP08370.1"/>
    </source>
</evidence>